<dbReference type="EC" id="2.7.11.1" evidence="1"/>
<dbReference type="Gene3D" id="1.10.510.10">
    <property type="entry name" value="Transferase(Phosphotransferase) domain 1"/>
    <property type="match status" value="1"/>
</dbReference>
<dbReference type="Gene3D" id="3.30.200.20">
    <property type="entry name" value="Phosphorylase Kinase, domain 1"/>
    <property type="match status" value="2"/>
</dbReference>
<evidence type="ECO:0000256" key="3">
    <source>
        <dbReference type="ARBA" id="ARBA00022679"/>
    </source>
</evidence>
<protein>
    <recommendedName>
        <fullName evidence="1">non-specific serine/threonine protein kinase</fullName>
        <ecNumber evidence="1">2.7.11.1</ecNumber>
    </recommendedName>
</protein>
<dbReference type="STRING" id="1441469.A0A225AN08"/>
<dbReference type="GO" id="GO:0050684">
    <property type="term" value="P:regulation of mRNA processing"/>
    <property type="evidence" value="ECO:0007669"/>
    <property type="project" value="TreeGrafter"/>
</dbReference>
<accession>A0A225AN08</accession>
<sequence length="183" mass="20691">MEGLSVYYTNNLLYTQERLSKYRPGGYHPVRLGGAFKNNRYEVNHKLGWGGFSTVWLAHDRDVCKTTPKGISVQLLDDFTHHGPNGAHQCLVFELFGPPVDKVLHEYYESQERLETATILRMSKQLPEGVEFIHRSGMGHGDISGTDLSNATKEDLFEVPGTPEVESWLILTAVNSPRAYQRL</sequence>
<dbReference type="Proteomes" id="UP000214365">
    <property type="component" value="Unassembled WGS sequence"/>
</dbReference>
<comment type="catalytic activity">
    <reaction evidence="7">
        <text>L-threonyl-[protein] + ATP = O-phospho-L-threonyl-[protein] + ADP + H(+)</text>
        <dbReference type="Rhea" id="RHEA:46608"/>
        <dbReference type="Rhea" id="RHEA-COMP:11060"/>
        <dbReference type="Rhea" id="RHEA-COMP:11605"/>
        <dbReference type="ChEBI" id="CHEBI:15378"/>
        <dbReference type="ChEBI" id="CHEBI:30013"/>
        <dbReference type="ChEBI" id="CHEBI:30616"/>
        <dbReference type="ChEBI" id="CHEBI:61977"/>
        <dbReference type="ChEBI" id="CHEBI:456216"/>
        <dbReference type="EC" id="2.7.11.1"/>
    </reaction>
</comment>
<dbReference type="PANTHER" id="PTHR47634">
    <property type="entry name" value="PROTEIN KINASE DOMAIN-CONTAINING PROTEIN-RELATED"/>
    <property type="match status" value="1"/>
</dbReference>
<evidence type="ECO:0000256" key="7">
    <source>
        <dbReference type="ARBA" id="ARBA00047899"/>
    </source>
</evidence>
<dbReference type="GeneID" id="31003507"/>
<gene>
    <name evidence="9" type="ORF">UA08_03752</name>
</gene>
<evidence type="ECO:0000313" key="9">
    <source>
        <dbReference type="EMBL" id="OKL60833.1"/>
    </source>
</evidence>
<dbReference type="InterPro" id="IPR051334">
    <property type="entry name" value="SRPK"/>
</dbReference>
<evidence type="ECO:0000256" key="4">
    <source>
        <dbReference type="ARBA" id="ARBA00022741"/>
    </source>
</evidence>
<evidence type="ECO:0000256" key="6">
    <source>
        <dbReference type="ARBA" id="ARBA00022840"/>
    </source>
</evidence>
<keyword evidence="4" id="KW-0547">Nucleotide-binding</keyword>
<dbReference type="OrthoDB" id="4223314at2759"/>
<dbReference type="RefSeq" id="XP_020120954.1">
    <property type="nucleotide sequence ID" value="XM_020266086.1"/>
</dbReference>
<comment type="caution">
    <text evidence="9">The sequence shown here is derived from an EMBL/GenBank/DDBJ whole genome shotgun (WGS) entry which is preliminary data.</text>
</comment>
<dbReference type="AlphaFoldDB" id="A0A225AN08"/>
<evidence type="ECO:0000256" key="8">
    <source>
        <dbReference type="ARBA" id="ARBA00048679"/>
    </source>
</evidence>
<dbReference type="PANTHER" id="PTHR47634:SF9">
    <property type="entry name" value="PROTEIN KINASE DOMAIN-CONTAINING PROTEIN-RELATED"/>
    <property type="match status" value="1"/>
</dbReference>
<evidence type="ECO:0000256" key="5">
    <source>
        <dbReference type="ARBA" id="ARBA00022777"/>
    </source>
</evidence>
<evidence type="ECO:0000313" key="10">
    <source>
        <dbReference type="Proteomes" id="UP000214365"/>
    </source>
</evidence>
<keyword evidence="6" id="KW-0067">ATP-binding</keyword>
<dbReference type="InterPro" id="IPR011009">
    <property type="entry name" value="Kinase-like_dom_sf"/>
</dbReference>
<keyword evidence="2" id="KW-0723">Serine/threonine-protein kinase</keyword>
<keyword evidence="3" id="KW-0808">Transferase</keyword>
<dbReference type="GO" id="GO:0004674">
    <property type="term" value="F:protein serine/threonine kinase activity"/>
    <property type="evidence" value="ECO:0007669"/>
    <property type="project" value="UniProtKB-KW"/>
</dbReference>
<keyword evidence="10" id="KW-1185">Reference proteome</keyword>
<comment type="catalytic activity">
    <reaction evidence="8">
        <text>L-seryl-[protein] + ATP = O-phospho-L-seryl-[protein] + ADP + H(+)</text>
        <dbReference type="Rhea" id="RHEA:17989"/>
        <dbReference type="Rhea" id="RHEA-COMP:9863"/>
        <dbReference type="Rhea" id="RHEA-COMP:11604"/>
        <dbReference type="ChEBI" id="CHEBI:15378"/>
        <dbReference type="ChEBI" id="CHEBI:29999"/>
        <dbReference type="ChEBI" id="CHEBI:30616"/>
        <dbReference type="ChEBI" id="CHEBI:83421"/>
        <dbReference type="ChEBI" id="CHEBI:456216"/>
        <dbReference type="EC" id="2.7.11.1"/>
    </reaction>
</comment>
<dbReference type="GO" id="GO:0000245">
    <property type="term" value="P:spliceosomal complex assembly"/>
    <property type="evidence" value="ECO:0007669"/>
    <property type="project" value="TreeGrafter"/>
</dbReference>
<reference evidence="9 10" key="1">
    <citation type="submission" date="2015-06" db="EMBL/GenBank/DDBJ databases">
        <title>Talaromyces atroroseus IBT 11181 draft genome.</title>
        <authorList>
            <person name="Rasmussen K.B."/>
            <person name="Rasmussen S."/>
            <person name="Petersen B."/>
            <person name="Sicheritz-Ponten T."/>
            <person name="Mortensen U.H."/>
            <person name="Thrane U."/>
        </authorList>
    </citation>
    <scope>NUCLEOTIDE SEQUENCE [LARGE SCALE GENOMIC DNA]</scope>
    <source>
        <strain evidence="9 10">IBT 11181</strain>
    </source>
</reference>
<dbReference type="EMBL" id="LFMY01000004">
    <property type="protein sequence ID" value="OKL60833.1"/>
    <property type="molecule type" value="Genomic_DNA"/>
</dbReference>
<evidence type="ECO:0000256" key="1">
    <source>
        <dbReference type="ARBA" id="ARBA00012513"/>
    </source>
</evidence>
<dbReference type="SUPFAM" id="SSF56112">
    <property type="entry name" value="Protein kinase-like (PK-like)"/>
    <property type="match status" value="1"/>
</dbReference>
<organism evidence="9 10">
    <name type="scientific">Talaromyces atroroseus</name>
    <dbReference type="NCBI Taxonomy" id="1441469"/>
    <lineage>
        <taxon>Eukaryota</taxon>
        <taxon>Fungi</taxon>
        <taxon>Dikarya</taxon>
        <taxon>Ascomycota</taxon>
        <taxon>Pezizomycotina</taxon>
        <taxon>Eurotiomycetes</taxon>
        <taxon>Eurotiomycetidae</taxon>
        <taxon>Eurotiales</taxon>
        <taxon>Trichocomaceae</taxon>
        <taxon>Talaromyces</taxon>
        <taxon>Talaromyces sect. Trachyspermi</taxon>
    </lineage>
</organism>
<dbReference type="GO" id="GO:0005524">
    <property type="term" value="F:ATP binding"/>
    <property type="evidence" value="ECO:0007669"/>
    <property type="project" value="UniProtKB-KW"/>
</dbReference>
<evidence type="ECO:0000256" key="2">
    <source>
        <dbReference type="ARBA" id="ARBA00022527"/>
    </source>
</evidence>
<name>A0A225AN08_TALAT</name>
<keyword evidence="5" id="KW-0418">Kinase</keyword>
<proteinExistence type="predicted"/>